<dbReference type="SFLD" id="SFLDG00358">
    <property type="entry name" value="Main_(cytGST)"/>
    <property type="match status" value="1"/>
</dbReference>
<feature type="domain" description="GST C-terminal" evidence="4">
    <location>
        <begin position="84"/>
        <end position="221"/>
    </location>
</feature>
<dbReference type="OrthoDB" id="5740960at2"/>
<dbReference type="PROSITE" id="PS50404">
    <property type="entry name" value="GST_NTER"/>
    <property type="match status" value="1"/>
</dbReference>
<dbReference type="PANTHER" id="PTHR43969">
    <property type="entry name" value="GLUTATHIONE S TRANSFERASE D10, ISOFORM A-RELATED"/>
    <property type="match status" value="1"/>
</dbReference>
<dbReference type="PROSITE" id="PS50405">
    <property type="entry name" value="GST_CTER"/>
    <property type="match status" value="1"/>
</dbReference>
<dbReference type="PANTHER" id="PTHR43969:SF9">
    <property type="entry name" value="GLUTATHIONE S TRANSFERASE D10, ISOFORM A-RELATED"/>
    <property type="match status" value="1"/>
</dbReference>
<keyword evidence="6" id="KW-1185">Reference proteome</keyword>
<evidence type="ECO:0000256" key="1">
    <source>
        <dbReference type="ARBA" id="ARBA00011738"/>
    </source>
</evidence>
<keyword evidence="5" id="KW-0808">Transferase</keyword>
<dbReference type="Gene3D" id="3.40.30.10">
    <property type="entry name" value="Glutaredoxin"/>
    <property type="match status" value="1"/>
</dbReference>
<accession>A0A372DJF1</accession>
<gene>
    <name evidence="5" type="ORF">D0Y53_10660</name>
</gene>
<evidence type="ECO:0000259" key="4">
    <source>
        <dbReference type="PROSITE" id="PS50405"/>
    </source>
</evidence>
<evidence type="ECO:0000313" key="6">
    <source>
        <dbReference type="Proteomes" id="UP000262917"/>
    </source>
</evidence>
<protein>
    <submittedName>
        <fullName evidence="5">Glutathione S-transferase family protein</fullName>
    </submittedName>
</protein>
<dbReference type="GO" id="GO:0006749">
    <property type="term" value="P:glutathione metabolic process"/>
    <property type="evidence" value="ECO:0007669"/>
    <property type="project" value="TreeGrafter"/>
</dbReference>
<dbReference type="Proteomes" id="UP000262917">
    <property type="component" value="Unassembled WGS sequence"/>
</dbReference>
<evidence type="ECO:0000313" key="5">
    <source>
        <dbReference type="EMBL" id="RFP59422.1"/>
    </source>
</evidence>
<dbReference type="EMBL" id="QVPD01000012">
    <property type="protein sequence ID" value="RFP59422.1"/>
    <property type="molecule type" value="Genomic_DNA"/>
</dbReference>
<dbReference type="InterPro" id="IPR036249">
    <property type="entry name" value="Thioredoxin-like_sf"/>
</dbReference>
<dbReference type="SFLD" id="SFLDS00019">
    <property type="entry name" value="Glutathione_Transferase_(cytos"/>
    <property type="match status" value="1"/>
</dbReference>
<dbReference type="InterPro" id="IPR036282">
    <property type="entry name" value="Glutathione-S-Trfase_C_sf"/>
</dbReference>
<feature type="domain" description="GST N-terminal" evidence="3">
    <location>
        <begin position="1"/>
        <end position="80"/>
    </location>
</feature>
<name>A0A372DJF1_9GAMM</name>
<dbReference type="InterPro" id="IPR004045">
    <property type="entry name" value="Glutathione_S-Trfase_N"/>
</dbReference>
<dbReference type="SUPFAM" id="SSF47616">
    <property type="entry name" value="GST C-terminal domain-like"/>
    <property type="match status" value="1"/>
</dbReference>
<dbReference type="Gene3D" id="1.20.1050.10">
    <property type="match status" value="1"/>
</dbReference>
<dbReference type="InterPro" id="IPR004046">
    <property type="entry name" value="GST_C"/>
</dbReference>
<evidence type="ECO:0000256" key="2">
    <source>
        <dbReference type="RuleBase" id="RU003494"/>
    </source>
</evidence>
<dbReference type="Pfam" id="PF00043">
    <property type="entry name" value="GST_C"/>
    <property type="match status" value="1"/>
</dbReference>
<dbReference type="SUPFAM" id="SSF52833">
    <property type="entry name" value="Thioredoxin-like"/>
    <property type="match status" value="1"/>
</dbReference>
<proteinExistence type="inferred from homology"/>
<dbReference type="Pfam" id="PF02798">
    <property type="entry name" value="GST_N"/>
    <property type="match status" value="1"/>
</dbReference>
<reference evidence="5 6" key="1">
    <citation type="submission" date="2018-08" db="EMBL/GenBank/DDBJ databases">
        <title>Lysobacter weifangensis sp. nov., a new member of the family 'Xanthomonadaceae', isolated from soil in a farmland.</title>
        <authorList>
            <person name="Zhao H."/>
        </authorList>
    </citation>
    <scope>NUCLEOTIDE SEQUENCE [LARGE SCALE GENOMIC DNA]</scope>
    <source>
        <strain evidence="5 6">WF-2</strain>
    </source>
</reference>
<dbReference type="InterPro" id="IPR010987">
    <property type="entry name" value="Glutathione-S-Trfase_C-like"/>
</dbReference>
<dbReference type="GO" id="GO:0004364">
    <property type="term" value="F:glutathione transferase activity"/>
    <property type="evidence" value="ECO:0007669"/>
    <property type="project" value="TreeGrafter"/>
</dbReference>
<sequence>MKLYYHPASSASRIVMLFAAQEGIALDYVLVDLMAGAHRQPEYKAVNPSALVPVLDDDGFVLTESGAILRYLAGKTGSRAYPAELKARARVDEAMAWFYGNYYKDFGYGLVYPQLFPHHKRPTEEAHAATIEWGRKQSLRWLDVLDSHFLGHGNAFLCGDAPTLADYAGIEMVTVGELVGCTLQDYPNVCGWIARMKALPHWAEVHAAHEGFKASLAGKAFVAI</sequence>
<dbReference type="AlphaFoldDB" id="A0A372DJF1"/>
<evidence type="ECO:0000259" key="3">
    <source>
        <dbReference type="PROSITE" id="PS50404"/>
    </source>
</evidence>
<organism evidence="5 6">
    <name type="scientific">Cognatiluteimonas weifangensis</name>
    <dbReference type="NCBI Taxonomy" id="2303539"/>
    <lineage>
        <taxon>Bacteria</taxon>
        <taxon>Pseudomonadati</taxon>
        <taxon>Pseudomonadota</taxon>
        <taxon>Gammaproteobacteria</taxon>
        <taxon>Lysobacterales</taxon>
        <taxon>Lysobacteraceae</taxon>
        <taxon>Cognatiluteimonas</taxon>
    </lineage>
</organism>
<dbReference type="RefSeq" id="WP_117203308.1">
    <property type="nucleotide sequence ID" value="NZ_JBHTBK010000029.1"/>
</dbReference>
<comment type="subunit">
    <text evidence="1">Homodimer.</text>
</comment>
<dbReference type="InterPro" id="IPR040079">
    <property type="entry name" value="Glutathione_S-Trfase"/>
</dbReference>
<comment type="caution">
    <text evidence="5">The sequence shown here is derived from an EMBL/GenBank/DDBJ whole genome shotgun (WGS) entry which is preliminary data.</text>
</comment>
<comment type="similarity">
    <text evidence="2">Belongs to the GST superfamily.</text>
</comment>